<comment type="caution">
    <text evidence="1">The sequence shown here is derived from an EMBL/GenBank/DDBJ whole genome shotgun (WGS) entry which is preliminary data.</text>
</comment>
<sequence>MVFFDGSHNSLNELSPTLETFHRLSGLEMNREKSALCTAGTDAEEQESLAAFGFTQGSFPFRYLGLPLTHMKLQKSEYSPLLDAISNRFNHWTTKALTFAGRLQLISSVICSTVNFWISAFMLPKACIKQIEGMCNHFMWSGDIAKKHGVKVAWSTAPCW</sequence>
<accession>A0A8X7URS5</accession>
<dbReference type="PANTHER" id="PTHR33116:SF80">
    <property type="entry name" value="REVERSE TRANSCRIPTASE ZINC-BINDING DOMAIN-CONTAINING PROTEIN"/>
    <property type="match status" value="1"/>
</dbReference>
<protein>
    <recommendedName>
        <fullName evidence="3">Reverse transcriptase</fullName>
    </recommendedName>
</protein>
<proteinExistence type="predicted"/>
<dbReference type="EMBL" id="JAAMPC010000010">
    <property type="protein sequence ID" value="KAG2289815.1"/>
    <property type="molecule type" value="Genomic_DNA"/>
</dbReference>
<dbReference type="OrthoDB" id="1108823at2759"/>
<dbReference type="PANTHER" id="PTHR33116">
    <property type="entry name" value="REVERSE TRANSCRIPTASE ZINC-BINDING DOMAIN-CONTAINING PROTEIN-RELATED-RELATED"/>
    <property type="match status" value="1"/>
</dbReference>
<dbReference type="AlphaFoldDB" id="A0A8X7URS5"/>
<keyword evidence="2" id="KW-1185">Reference proteome</keyword>
<reference evidence="1 2" key="1">
    <citation type="submission" date="2020-02" db="EMBL/GenBank/DDBJ databases">
        <authorList>
            <person name="Ma Q."/>
            <person name="Huang Y."/>
            <person name="Song X."/>
            <person name="Pei D."/>
        </authorList>
    </citation>
    <scope>NUCLEOTIDE SEQUENCE [LARGE SCALE GENOMIC DNA]</scope>
    <source>
        <strain evidence="1">Sxm20200214</strain>
        <tissue evidence="1">Leaf</tissue>
    </source>
</reference>
<dbReference type="Proteomes" id="UP000886595">
    <property type="component" value="Unassembled WGS sequence"/>
</dbReference>
<name>A0A8X7URS5_BRACI</name>
<evidence type="ECO:0000313" key="2">
    <source>
        <dbReference type="Proteomes" id="UP000886595"/>
    </source>
</evidence>
<gene>
    <name evidence="1" type="ORF">Bca52824_049419</name>
</gene>
<evidence type="ECO:0008006" key="3">
    <source>
        <dbReference type="Google" id="ProtNLM"/>
    </source>
</evidence>
<organism evidence="1 2">
    <name type="scientific">Brassica carinata</name>
    <name type="common">Ethiopian mustard</name>
    <name type="synonym">Abyssinian cabbage</name>
    <dbReference type="NCBI Taxonomy" id="52824"/>
    <lineage>
        <taxon>Eukaryota</taxon>
        <taxon>Viridiplantae</taxon>
        <taxon>Streptophyta</taxon>
        <taxon>Embryophyta</taxon>
        <taxon>Tracheophyta</taxon>
        <taxon>Spermatophyta</taxon>
        <taxon>Magnoliopsida</taxon>
        <taxon>eudicotyledons</taxon>
        <taxon>Gunneridae</taxon>
        <taxon>Pentapetalae</taxon>
        <taxon>rosids</taxon>
        <taxon>malvids</taxon>
        <taxon>Brassicales</taxon>
        <taxon>Brassicaceae</taxon>
        <taxon>Brassiceae</taxon>
        <taxon>Brassica</taxon>
    </lineage>
</organism>
<evidence type="ECO:0000313" key="1">
    <source>
        <dbReference type="EMBL" id="KAG2289815.1"/>
    </source>
</evidence>